<keyword evidence="1" id="KW-1133">Transmembrane helix</keyword>
<dbReference type="AlphaFoldDB" id="A0A0N9VA86"/>
<keyword evidence="1" id="KW-0812">Transmembrane</keyword>
<accession>A0A0N9VA86</accession>
<keyword evidence="3" id="KW-1185">Reference proteome</keyword>
<evidence type="ECO:0000313" key="3">
    <source>
        <dbReference type="Proteomes" id="UP000064939"/>
    </source>
</evidence>
<evidence type="ECO:0000256" key="1">
    <source>
        <dbReference type="SAM" id="Phobius"/>
    </source>
</evidence>
<dbReference type="OrthoDB" id="6701134at2"/>
<proteinExistence type="predicted"/>
<organism evidence="2 3">
    <name type="scientific">Acinetobacter equi</name>
    <dbReference type="NCBI Taxonomy" id="1324350"/>
    <lineage>
        <taxon>Bacteria</taxon>
        <taxon>Pseudomonadati</taxon>
        <taxon>Pseudomonadota</taxon>
        <taxon>Gammaproteobacteria</taxon>
        <taxon>Moraxellales</taxon>
        <taxon>Moraxellaceae</taxon>
        <taxon>Acinetobacter</taxon>
    </lineage>
</organism>
<name>A0A0N9VA86_9GAMM</name>
<gene>
    <name evidence="2" type="ORF">AOY20_12245</name>
</gene>
<dbReference type="STRING" id="1324350.AOY20_12245"/>
<feature type="transmembrane region" description="Helical" evidence="1">
    <location>
        <begin position="21"/>
        <end position="42"/>
    </location>
</feature>
<dbReference type="KEGG" id="aei:AOY20_12245"/>
<sequence>MSSIHFNKQVFINSLKTKHMTTYLSTTIALMVILTLHGMLQGNLKPEFFLYAFILSLAFALWNLVDHRCRKFQKSQHVD</sequence>
<dbReference type="Proteomes" id="UP000064939">
    <property type="component" value="Chromosome"/>
</dbReference>
<reference evidence="2 3" key="1">
    <citation type="journal article" date="2015" name="Int. J. Syst. Evol. Microbiol.">
        <title>Acinetobacter equi sp. nov. isolated from horse faeces.</title>
        <authorList>
            <person name="Poppel M.T."/>
            <person name="Skiebe E."/>
            <person name="Laue M."/>
            <person name="Bergmann H."/>
            <person name="Ebersberger I."/>
            <person name="Garn T."/>
            <person name="Fruth A."/>
            <person name="Baumgardt S."/>
            <person name="Busse H.J."/>
            <person name="Wilharm G."/>
        </authorList>
    </citation>
    <scope>NUCLEOTIDE SEQUENCE [LARGE SCALE GENOMIC DNA]</scope>
    <source>
        <strain evidence="2 3">114</strain>
    </source>
</reference>
<keyword evidence="1" id="KW-0472">Membrane</keyword>
<dbReference type="EMBL" id="CP012808">
    <property type="protein sequence ID" value="ALH96245.1"/>
    <property type="molecule type" value="Genomic_DNA"/>
</dbReference>
<feature type="transmembrane region" description="Helical" evidence="1">
    <location>
        <begin position="48"/>
        <end position="65"/>
    </location>
</feature>
<protein>
    <submittedName>
        <fullName evidence="2">Uncharacterized protein</fullName>
    </submittedName>
</protein>
<evidence type="ECO:0000313" key="2">
    <source>
        <dbReference type="EMBL" id="ALH96245.1"/>
    </source>
</evidence>
<dbReference type="RefSeq" id="WP_054582128.1">
    <property type="nucleotide sequence ID" value="NZ_CP012808.1"/>
</dbReference>